<dbReference type="GeneID" id="8100727"/>
<dbReference type="Proteomes" id="UP000001745">
    <property type="component" value="Unassembled WGS sequence"/>
</dbReference>
<dbReference type="Pfam" id="PF23394">
    <property type="entry name" value="DUF7102"/>
    <property type="match status" value="1"/>
</dbReference>
<feature type="region of interest" description="Disordered" evidence="1">
    <location>
        <begin position="241"/>
        <end position="305"/>
    </location>
</feature>
<dbReference type="EMBL" id="EQ962659">
    <property type="protein sequence ID" value="EED13163.1"/>
    <property type="molecule type" value="Genomic_DNA"/>
</dbReference>
<evidence type="ECO:0000256" key="1">
    <source>
        <dbReference type="SAM" id="MobiDB-lite"/>
    </source>
</evidence>
<gene>
    <name evidence="4" type="ORF">TSTA_056640</name>
</gene>
<evidence type="ECO:0000313" key="5">
    <source>
        <dbReference type="Proteomes" id="UP000001745"/>
    </source>
</evidence>
<proteinExistence type="predicted"/>
<dbReference type="HOGENOM" id="CLU_422224_0_0_1"/>
<dbReference type="InParanoid" id="B8MRK6"/>
<protein>
    <submittedName>
        <fullName evidence="4">Uncharacterized protein</fullName>
    </submittedName>
</protein>
<feature type="region of interest" description="Disordered" evidence="1">
    <location>
        <begin position="325"/>
        <end position="376"/>
    </location>
</feature>
<evidence type="ECO:0000259" key="3">
    <source>
        <dbReference type="Pfam" id="PF23395"/>
    </source>
</evidence>
<feature type="domain" description="SAM-like" evidence="3">
    <location>
        <begin position="571"/>
        <end position="647"/>
    </location>
</feature>
<sequence>MDGLEETSVLEYARTHGIAKDHQQLDPMQLFDQVRDSECAQRNPPMGSTSQFLDFENPKFSSYTTTIETRNEKMVLDKDGARFLSSVLREVISLQATPDHNFEEPISFECPKYQNQDDLKIDGPLLSIEKESRLHASTKMTDPVELLNEIVPDLADRERASIDEGLEFPEYFWELPSMFDRDPSTEKLDASKDTVRVLQDVMGYFDEEKHRKGVEALITSTILEVAPITHTPTPLYIESEEQHECNDISAPRHSSDSDSDTFSANELVTEDAITNQQTTSLPIDEATEDSERHLGSKSKLPSVADSVTSFSGSLGTLSAFMQTRCHKNKRRKLDNESRYFNSTSKDRTETSPDKLDTLEKPTEHTKVPSSPVASHEVHDLNLYPKNLTEKCSVPLTLIMSTRLLRSDSTLVRSLEGISSSQSLRLVFRDYKEAQSSQSHVISEADLIVSPTTGIILANSYETAQKYLPGQGRPGIESPLKARIIQTAPRYETLYVFVRSPIRMDIKTLESIRDLTSYCVSLNHACNIKVLIITTDHVLQWILAIATKHTTDMMLLTSPLKAATAVAQQFHDDQTQWEAFLQNAGFNPFAAQSVLALLRTSSTDPRYPANSNQASALFRFVKMPCQARRDMFQEILGYRVLSRVEKVIDMDWQVDWAADLA</sequence>
<dbReference type="eggNOG" id="ENOG502RXCE">
    <property type="taxonomic scope" value="Eukaryota"/>
</dbReference>
<feature type="compositionally biased region" description="Basic and acidic residues" evidence="1">
    <location>
        <begin position="344"/>
        <end position="366"/>
    </location>
</feature>
<dbReference type="InterPro" id="IPR057559">
    <property type="entry name" value="SAM_6"/>
</dbReference>
<keyword evidence="5" id="KW-1185">Reference proteome</keyword>
<feature type="compositionally biased region" description="Polar residues" evidence="1">
    <location>
        <begin position="260"/>
        <end position="281"/>
    </location>
</feature>
<dbReference type="InterPro" id="IPR055528">
    <property type="entry name" value="DUF7102"/>
</dbReference>
<organism evidence="4 5">
    <name type="scientific">Talaromyces stipitatus (strain ATCC 10500 / CBS 375.48 / QM 6759 / NRRL 1006)</name>
    <name type="common">Penicillium stipitatum</name>
    <dbReference type="NCBI Taxonomy" id="441959"/>
    <lineage>
        <taxon>Eukaryota</taxon>
        <taxon>Fungi</taxon>
        <taxon>Dikarya</taxon>
        <taxon>Ascomycota</taxon>
        <taxon>Pezizomycotina</taxon>
        <taxon>Eurotiomycetes</taxon>
        <taxon>Eurotiomycetidae</taxon>
        <taxon>Eurotiales</taxon>
        <taxon>Trichocomaceae</taxon>
        <taxon>Talaromyces</taxon>
        <taxon>Talaromyces sect. Talaromyces</taxon>
    </lineage>
</organism>
<accession>B8MRK6</accession>
<name>B8MRK6_TALSN</name>
<dbReference type="PhylomeDB" id="B8MRK6"/>
<dbReference type="OMA" id="TTIDFMQ"/>
<evidence type="ECO:0000259" key="2">
    <source>
        <dbReference type="Pfam" id="PF23394"/>
    </source>
</evidence>
<evidence type="ECO:0000313" key="4">
    <source>
        <dbReference type="EMBL" id="EED13163.1"/>
    </source>
</evidence>
<dbReference type="Pfam" id="PF23395">
    <property type="entry name" value="SAM_6"/>
    <property type="match status" value="1"/>
</dbReference>
<reference evidence="5" key="1">
    <citation type="journal article" date="2015" name="Genome Announc.">
        <title>Genome sequence of the AIDS-associated pathogen Penicillium marneffei (ATCC18224) and its near taxonomic relative Talaromyces stipitatus (ATCC10500).</title>
        <authorList>
            <person name="Nierman W.C."/>
            <person name="Fedorova-Abrams N.D."/>
            <person name="Andrianopoulos A."/>
        </authorList>
    </citation>
    <scope>NUCLEOTIDE SEQUENCE [LARGE SCALE GENOMIC DNA]</scope>
    <source>
        <strain evidence="5">ATCC 10500 / CBS 375.48 / QM 6759 / NRRL 1006</strain>
    </source>
</reference>
<feature type="domain" description="DUF7102" evidence="2">
    <location>
        <begin position="396"/>
        <end position="551"/>
    </location>
</feature>
<dbReference type="OrthoDB" id="3647246at2759"/>
<dbReference type="VEuPathDB" id="FungiDB:TSTA_056640"/>
<dbReference type="RefSeq" id="XP_002487274.1">
    <property type="nucleotide sequence ID" value="XM_002487229.1"/>
</dbReference>
<dbReference type="AlphaFoldDB" id="B8MRK6"/>